<organism evidence="1 2">
    <name type="scientific">Trichinella pseudospiralis</name>
    <name type="common">Parasitic roundworm</name>
    <dbReference type="NCBI Taxonomy" id="6337"/>
    <lineage>
        <taxon>Eukaryota</taxon>
        <taxon>Metazoa</taxon>
        <taxon>Ecdysozoa</taxon>
        <taxon>Nematoda</taxon>
        <taxon>Enoplea</taxon>
        <taxon>Dorylaimia</taxon>
        <taxon>Trichinellida</taxon>
        <taxon>Trichinellidae</taxon>
        <taxon>Trichinella</taxon>
    </lineage>
</organism>
<accession>A0A0V1FDP3</accession>
<reference evidence="1 2" key="1">
    <citation type="submission" date="2015-01" db="EMBL/GenBank/DDBJ databases">
        <title>Evolution of Trichinella species and genotypes.</title>
        <authorList>
            <person name="Korhonen P.K."/>
            <person name="Edoardo P."/>
            <person name="Giuseppe L.R."/>
            <person name="Gasser R.B."/>
        </authorList>
    </citation>
    <scope>NUCLEOTIDE SEQUENCE [LARGE SCALE GENOMIC DNA]</scope>
    <source>
        <strain evidence="1">ISS470</strain>
    </source>
</reference>
<dbReference type="EMBL" id="JYDT01000122">
    <property type="protein sequence ID" value="KRY84120.1"/>
    <property type="molecule type" value="Genomic_DNA"/>
</dbReference>
<keyword evidence="2" id="KW-1185">Reference proteome</keyword>
<comment type="caution">
    <text evidence="1">The sequence shown here is derived from an EMBL/GenBank/DDBJ whole genome shotgun (WGS) entry which is preliminary data.</text>
</comment>
<sequence>MEIFAEEERSNYYYHALLHDREYDQTTCNNQLENVYCFTLRPLRSSSATCLLSDSVTSEICLDFVDFLIWHRE</sequence>
<dbReference type="Proteomes" id="UP000054995">
    <property type="component" value="Unassembled WGS sequence"/>
</dbReference>
<evidence type="ECO:0000313" key="1">
    <source>
        <dbReference type="EMBL" id="KRY84120.1"/>
    </source>
</evidence>
<name>A0A0V1FDP3_TRIPS</name>
<protein>
    <submittedName>
        <fullName evidence="1">Uncharacterized protein</fullName>
    </submittedName>
</protein>
<evidence type="ECO:0000313" key="2">
    <source>
        <dbReference type="Proteomes" id="UP000054995"/>
    </source>
</evidence>
<dbReference type="AlphaFoldDB" id="A0A0V1FDP3"/>
<proteinExistence type="predicted"/>
<gene>
    <name evidence="1" type="ORF">T4D_14844</name>
</gene>